<evidence type="ECO:0000313" key="12">
    <source>
        <dbReference type="Proteomes" id="UP000000663"/>
    </source>
</evidence>
<dbReference type="InterPro" id="IPR008205">
    <property type="entry name" value="GGGP_HepGP_synthase"/>
</dbReference>
<dbReference type="AlphaFoldDB" id="Q0W6K4"/>
<dbReference type="GO" id="GO:0120536">
    <property type="term" value="F:heptaprenylglyceryl phosphate synthase activity"/>
    <property type="evidence" value="ECO:0007669"/>
    <property type="project" value="UniProtKB-ARBA"/>
</dbReference>
<name>Q0W6K4_METAR</name>
<dbReference type="UniPathway" id="UPA00940"/>
<keyword evidence="2 10" id="KW-0444">Lipid biosynthesis</keyword>
<evidence type="ECO:0000256" key="2">
    <source>
        <dbReference type="ARBA" id="ARBA00022516"/>
    </source>
</evidence>
<dbReference type="NCBIfam" id="TIGR04146">
    <property type="entry name" value="GGGPS_Afulg"/>
    <property type="match status" value="1"/>
</dbReference>
<dbReference type="PATRIC" id="fig|351160.9.peg.2246"/>
<dbReference type="NCBIfam" id="TIGR01768">
    <property type="entry name" value="GGGP-family"/>
    <property type="match status" value="1"/>
</dbReference>
<gene>
    <name evidence="11" type="ORF">RCIX582</name>
</gene>
<comment type="function">
    <text evidence="10">Prenyltransferase that catalyzes the transfer of the geranylgeranyl moiety of geranylgeranyl diphosphate (GGPP) to the C3 hydroxyl of sn-glycerol-1-phosphate (G1P). This reaction is the first ether-bond-formation step in the biosynthesis of archaeal membrane lipids.</text>
</comment>
<dbReference type="InterPro" id="IPR026438">
    <property type="entry name" value="GGGP_synthase_archaea"/>
</dbReference>
<dbReference type="InterPro" id="IPR039074">
    <property type="entry name" value="GGGP/HepGP_synthase_I"/>
</dbReference>
<keyword evidence="3 10" id="KW-0808">Transferase</keyword>
<evidence type="ECO:0000256" key="1">
    <source>
        <dbReference type="ARBA" id="ARBA00022490"/>
    </source>
</evidence>
<comment type="subcellular location">
    <subcellularLocation>
        <location evidence="10">Cytoplasm</location>
    </subcellularLocation>
</comment>
<comment type="pathway">
    <text evidence="10">Membrane lipid metabolism; glycerophospholipid metabolism.</text>
</comment>
<comment type="catalytic activity">
    <reaction evidence="9 10">
        <text>sn-glycerol 1-phosphate + (2E,6E,10E)-geranylgeranyl diphosphate = sn-3-O-(geranylgeranyl)glycerol 1-phosphate + diphosphate</text>
        <dbReference type="Rhea" id="RHEA:23404"/>
        <dbReference type="ChEBI" id="CHEBI:33019"/>
        <dbReference type="ChEBI" id="CHEBI:57677"/>
        <dbReference type="ChEBI" id="CHEBI:57685"/>
        <dbReference type="ChEBI" id="CHEBI:58756"/>
        <dbReference type="EC" id="2.5.1.41"/>
    </reaction>
</comment>
<evidence type="ECO:0000256" key="3">
    <source>
        <dbReference type="ARBA" id="ARBA00022679"/>
    </source>
</evidence>
<dbReference type="SUPFAM" id="SSF51395">
    <property type="entry name" value="FMN-linked oxidoreductases"/>
    <property type="match status" value="1"/>
</dbReference>
<dbReference type="GeneID" id="5145472"/>
<dbReference type="Gene3D" id="3.20.20.390">
    <property type="entry name" value="FMN-linked oxidoreductases"/>
    <property type="match status" value="1"/>
</dbReference>
<keyword evidence="1 10" id="KW-0963">Cytoplasm</keyword>
<dbReference type="InterPro" id="IPR038597">
    <property type="entry name" value="GGGP/HepGP_synthase_sf"/>
</dbReference>
<dbReference type="GO" id="GO:0000287">
    <property type="term" value="F:magnesium ion binding"/>
    <property type="evidence" value="ECO:0007669"/>
    <property type="project" value="UniProtKB-UniRule"/>
</dbReference>
<feature type="binding site" evidence="10">
    <location>
        <position position="23"/>
    </location>
    <ligand>
        <name>sn-glycerol 1-phosphate</name>
        <dbReference type="ChEBI" id="CHEBI:57685"/>
    </ligand>
</feature>
<accession>Q0W6K4</accession>
<keyword evidence="6 10" id="KW-0443">Lipid metabolism</keyword>
<comment type="similarity">
    <text evidence="10">Belongs to the GGGP/HepGP synthase family. Group I subfamily.</text>
</comment>
<dbReference type="GO" id="GO:0005737">
    <property type="term" value="C:cytoplasm"/>
    <property type="evidence" value="ECO:0007669"/>
    <property type="project" value="UniProtKB-SubCell"/>
</dbReference>
<evidence type="ECO:0000256" key="4">
    <source>
        <dbReference type="ARBA" id="ARBA00022723"/>
    </source>
</evidence>
<dbReference type="EMBL" id="AM114193">
    <property type="protein sequence ID" value="CAJ35989.1"/>
    <property type="molecule type" value="Genomic_DNA"/>
</dbReference>
<dbReference type="CDD" id="cd02812">
    <property type="entry name" value="PcrB_like"/>
    <property type="match status" value="1"/>
</dbReference>
<dbReference type="GO" id="GO:0047294">
    <property type="term" value="F:phosphoglycerol geranylgeranyltransferase activity"/>
    <property type="evidence" value="ECO:0007669"/>
    <property type="project" value="UniProtKB-UniRule"/>
</dbReference>
<feature type="binding site" evidence="10">
    <location>
        <position position="25"/>
    </location>
    <ligand>
        <name>Mg(2+)</name>
        <dbReference type="ChEBI" id="CHEBI:18420"/>
    </ligand>
</feature>
<dbReference type="Pfam" id="PF01884">
    <property type="entry name" value="PcrB"/>
    <property type="match status" value="1"/>
</dbReference>
<dbReference type="PANTHER" id="PTHR40029">
    <property type="match status" value="1"/>
</dbReference>
<keyword evidence="5 10" id="KW-0460">Magnesium</keyword>
<dbReference type="NCBIfam" id="NF003199">
    <property type="entry name" value="PRK04169.1-3"/>
    <property type="match status" value="1"/>
</dbReference>
<dbReference type="RefSeq" id="WP_012036516.1">
    <property type="nucleotide sequence ID" value="NC_009464.1"/>
</dbReference>
<evidence type="ECO:0000256" key="8">
    <source>
        <dbReference type="ARBA" id="ARBA00023264"/>
    </source>
</evidence>
<dbReference type="STRING" id="351160.RCIX582"/>
<keyword evidence="4 10" id="KW-0479">Metal-binding</keyword>
<feature type="binding site" evidence="10">
    <location>
        <position position="199"/>
    </location>
    <ligand>
        <name>sn-glycerol 1-phosphate</name>
        <dbReference type="ChEBI" id="CHEBI:57685"/>
    </ligand>
</feature>
<organism evidence="11 12">
    <name type="scientific">Methanocella arvoryzae (strain DSM 22066 / NBRC 105507 / MRE50)</name>
    <dbReference type="NCBI Taxonomy" id="351160"/>
    <lineage>
        <taxon>Archaea</taxon>
        <taxon>Methanobacteriati</taxon>
        <taxon>Methanobacteriota</taxon>
        <taxon>Stenosarchaea group</taxon>
        <taxon>Methanomicrobia</taxon>
        <taxon>Methanocellales</taxon>
        <taxon>Methanocellaceae</taxon>
        <taxon>Methanocella</taxon>
    </lineage>
</organism>
<dbReference type="GO" id="GO:0046474">
    <property type="term" value="P:glycerophospholipid biosynthetic process"/>
    <property type="evidence" value="ECO:0007669"/>
    <property type="project" value="UniProtKB-UniRule"/>
</dbReference>
<comment type="cofactor">
    <cofactor evidence="10">
        <name>Mg(2+)</name>
        <dbReference type="ChEBI" id="CHEBI:18420"/>
    </cofactor>
</comment>
<keyword evidence="7 10" id="KW-0594">Phospholipid biosynthesis</keyword>
<dbReference type="PANTHER" id="PTHR40029:SF2">
    <property type="entry name" value="HEPTAPRENYLGLYCERYL PHOSPHATE SYNTHASE"/>
    <property type="match status" value="1"/>
</dbReference>
<evidence type="ECO:0000313" key="11">
    <source>
        <dbReference type="EMBL" id="CAJ35989.1"/>
    </source>
</evidence>
<dbReference type="EC" id="2.5.1.41" evidence="10"/>
<feature type="binding site" evidence="10">
    <location>
        <position position="51"/>
    </location>
    <ligand>
        <name>Mg(2+)</name>
        <dbReference type="ChEBI" id="CHEBI:18420"/>
    </ligand>
</feature>
<protein>
    <recommendedName>
        <fullName evidence="10">Geranylgeranylglyceryl phosphate synthase</fullName>
        <shortName evidence="10">GGGP synthase</shortName>
        <shortName evidence="10">GGGPS</shortName>
        <ecNumber evidence="10">2.5.1.41</ecNumber>
    </recommendedName>
    <alternativeName>
        <fullName evidence="10">(S)-3-O-geranylgeranylglyceryl phosphate synthase</fullName>
    </alternativeName>
    <alternativeName>
        <fullName evidence="10">Phosphoglycerol geranylgeranyltransferase</fullName>
    </alternativeName>
</protein>
<dbReference type="Proteomes" id="UP000000663">
    <property type="component" value="Chromosome"/>
</dbReference>
<keyword evidence="12" id="KW-1185">Reference proteome</keyword>
<feature type="binding site" evidence="10">
    <location>
        <begin position="219"/>
        <end position="220"/>
    </location>
    <ligand>
        <name>sn-glycerol 1-phosphate</name>
        <dbReference type="ChEBI" id="CHEBI:57685"/>
    </ligand>
</feature>
<reference evidence="11 12" key="1">
    <citation type="journal article" date="2006" name="Science">
        <title>Genome of rice cluster I archaea -- the key methane producers in the rice rhizosphere.</title>
        <authorList>
            <person name="Erkel C."/>
            <person name="Kube M."/>
            <person name="Reinhardt R."/>
            <person name="Liesack W."/>
        </authorList>
    </citation>
    <scope>NUCLEOTIDE SEQUENCE [LARGE SCALE GENOMIC DNA]</scope>
    <source>
        <strain evidence="12">DSM 22066 / NBRC 105507 / MRE50</strain>
    </source>
</reference>
<comment type="caution">
    <text evidence="10">Lacks conserved residue(s) required for the propagation of feature annotation.</text>
</comment>
<dbReference type="HAMAP" id="MF_00112">
    <property type="entry name" value="GGGP_HepGP_synthase"/>
    <property type="match status" value="1"/>
</dbReference>
<evidence type="ECO:0000256" key="9">
    <source>
        <dbReference type="ARBA" id="ARBA00047288"/>
    </source>
</evidence>
<evidence type="ECO:0000256" key="5">
    <source>
        <dbReference type="ARBA" id="ARBA00022842"/>
    </source>
</evidence>
<dbReference type="KEGG" id="rci:RCIX582"/>
<evidence type="ECO:0000256" key="10">
    <source>
        <dbReference type="HAMAP-Rule" id="MF_00112"/>
    </source>
</evidence>
<feature type="binding site" evidence="10">
    <location>
        <begin position="169"/>
        <end position="174"/>
    </location>
    <ligand>
        <name>sn-glycerol 1-phosphate</name>
        <dbReference type="ChEBI" id="CHEBI:57685"/>
    </ligand>
</feature>
<evidence type="ECO:0000256" key="7">
    <source>
        <dbReference type="ARBA" id="ARBA00023209"/>
    </source>
</evidence>
<dbReference type="eggNOG" id="arCOG01085">
    <property type="taxonomic scope" value="Archaea"/>
</dbReference>
<keyword evidence="8 10" id="KW-1208">Phospholipid metabolism</keyword>
<sequence length="237" mass="26628">MIHAKKRIPVTAIDWRKWRHVTKLDPDKKITKQDVAAIMDTDTDAIMISGTQNITKENVGNLVTMLAEYRKPKVLEPSVSAVLRDDVDFIFIPSVFNTKSSKWLVGIQKDFLRDHPVSSWDNIVPEAYLVLNPLSAVAIVTRAQTGISPQDAAAYGRLADRLFKFPIMYLEYSGTYGNPELVRAVREKLTNTVLYYGGGIDSREKAETMAKYAHTIVVGNAIYRKGGIEKLKETIVK</sequence>
<evidence type="ECO:0000256" key="6">
    <source>
        <dbReference type="ARBA" id="ARBA00023098"/>
    </source>
</evidence>
<proteinExistence type="inferred from homology"/>